<dbReference type="InterPro" id="IPR003726">
    <property type="entry name" value="HCY_dom"/>
</dbReference>
<keyword evidence="15" id="KW-0170">Cobalt</keyword>
<dbReference type="InterPro" id="IPR000489">
    <property type="entry name" value="Pterin-binding_dom"/>
</dbReference>
<dbReference type="InterPro" id="IPR004223">
    <property type="entry name" value="VitB12-dep_Met_synth_activ_dom"/>
</dbReference>
<dbReference type="Gene3D" id="1.10.1240.10">
    <property type="entry name" value="Methionine synthase domain"/>
    <property type="match status" value="1"/>
</dbReference>
<feature type="region of interest" description="Disordered" evidence="17">
    <location>
        <begin position="875"/>
        <end position="896"/>
    </location>
</feature>
<organism evidence="23">
    <name type="scientific">freshwater metagenome</name>
    <dbReference type="NCBI Taxonomy" id="449393"/>
    <lineage>
        <taxon>unclassified sequences</taxon>
        <taxon>metagenomes</taxon>
        <taxon>ecological metagenomes</taxon>
    </lineage>
</organism>
<accession>A0A6J7GRR8</accession>
<dbReference type="Pfam" id="PF02965">
    <property type="entry name" value="Met_synt_B12"/>
    <property type="match status" value="1"/>
</dbReference>
<name>A0A6J7GRR8_9ZZZZ</name>
<dbReference type="InterPro" id="IPR050554">
    <property type="entry name" value="Met_Synthase/Corrinoid"/>
</dbReference>
<dbReference type="InterPro" id="IPR003759">
    <property type="entry name" value="Cbl-bd_cap"/>
</dbReference>
<dbReference type="PROSITE" id="PS51332">
    <property type="entry name" value="B12_BINDING"/>
    <property type="match status" value="1"/>
</dbReference>
<comment type="pathway">
    <text evidence="3">Amino-acid biosynthesis; L-methionine biosynthesis via de novo pathway; L-methionine from L-homocysteine (MetH route): step 1/1.</text>
</comment>
<dbReference type="EC" id="2.1.1.13" evidence="5"/>
<evidence type="ECO:0000256" key="3">
    <source>
        <dbReference type="ARBA" id="ARBA00005178"/>
    </source>
</evidence>
<dbReference type="InterPro" id="IPR036724">
    <property type="entry name" value="Cobalamin-bd_sf"/>
</dbReference>
<evidence type="ECO:0000256" key="2">
    <source>
        <dbReference type="ARBA" id="ARBA00001956"/>
    </source>
</evidence>
<dbReference type="SMART" id="SM01018">
    <property type="entry name" value="B12-binding_2"/>
    <property type="match status" value="1"/>
</dbReference>
<dbReference type="InterPro" id="IPR033706">
    <property type="entry name" value="Met_synthase_B12-bd"/>
</dbReference>
<feature type="domain" description="B12-binding N-terminal" evidence="22">
    <location>
        <begin position="635"/>
        <end position="728"/>
    </location>
</feature>
<evidence type="ECO:0000256" key="13">
    <source>
        <dbReference type="ARBA" id="ARBA00022833"/>
    </source>
</evidence>
<dbReference type="GO" id="GO:0032259">
    <property type="term" value="P:methylation"/>
    <property type="evidence" value="ECO:0007669"/>
    <property type="project" value="UniProtKB-KW"/>
</dbReference>
<dbReference type="PANTHER" id="PTHR45833:SF1">
    <property type="entry name" value="METHIONINE SYNTHASE"/>
    <property type="match status" value="1"/>
</dbReference>
<evidence type="ECO:0000256" key="5">
    <source>
        <dbReference type="ARBA" id="ARBA00012032"/>
    </source>
</evidence>
<evidence type="ECO:0000259" key="20">
    <source>
        <dbReference type="PROSITE" id="PS50974"/>
    </source>
</evidence>
<dbReference type="FunFam" id="3.40.50.280:FF:000004">
    <property type="entry name" value="Methionine synthase"/>
    <property type="match status" value="1"/>
</dbReference>
<proteinExistence type="inferred from homology"/>
<dbReference type="PROSITE" id="PS50974">
    <property type="entry name" value="ADOMET_ACTIVATION"/>
    <property type="match status" value="1"/>
</dbReference>
<evidence type="ECO:0000256" key="14">
    <source>
        <dbReference type="ARBA" id="ARBA00023167"/>
    </source>
</evidence>
<keyword evidence="12" id="KW-0677">Repeat</keyword>
<dbReference type="GO" id="GO:0050667">
    <property type="term" value="P:homocysteine metabolic process"/>
    <property type="evidence" value="ECO:0007669"/>
    <property type="project" value="TreeGrafter"/>
</dbReference>
<comment type="similarity">
    <text evidence="4">Belongs to the vitamin-B12 dependent methionine synthase family.</text>
</comment>
<evidence type="ECO:0000256" key="8">
    <source>
        <dbReference type="ARBA" id="ARBA00022628"/>
    </source>
</evidence>
<keyword evidence="8" id="KW-0846">Cobalamin</keyword>
<dbReference type="PIRSF" id="PIRSF000381">
    <property type="entry name" value="MetH"/>
    <property type="match status" value="1"/>
</dbReference>
<dbReference type="SUPFAM" id="SSF52242">
    <property type="entry name" value="Cobalamin (vitamin B12)-binding domain"/>
    <property type="match status" value="1"/>
</dbReference>
<dbReference type="Gene3D" id="3.10.196.10">
    <property type="entry name" value="Vitamin B12-dependent methionine synthase, activation domain"/>
    <property type="match status" value="1"/>
</dbReference>
<dbReference type="NCBIfam" id="TIGR02082">
    <property type="entry name" value="metH"/>
    <property type="match status" value="1"/>
</dbReference>
<evidence type="ECO:0000256" key="6">
    <source>
        <dbReference type="ARBA" id="ARBA00022603"/>
    </source>
</evidence>
<evidence type="ECO:0000256" key="10">
    <source>
        <dbReference type="ARBA" id="ARBA00022691"/>
    </source>
</evidence>
<feature type="domain" description="AdoMet activation" evidence="20">
    <location>
        <begin position="878"/>
        <end position="1166"/>
    </location>
</feature>
<dbReference type="SUPFAM" id="SSF51717">
    <property type="entry name" value="Dihydropteroate synthetase-like"/>
    <property type="match status" value="1"/>
</dbReference>
<dbReference type="CDD" id="cd00740">
    <property type="entry name" value="MeTr"/>
    <property type="match status" value="1"/>
</dbReference>
<dbReference type="PROSITE" id="PS50970">
    <property type="entry name" value="HCY"/>
    <property type="match status" value="1"/>
</dbReference>
<feature type="domain" description="Hcy-binding" evidence="18">
    <location>
        <begin position="5"/>
        <end position="306"/>
    </location>
</feature>
<dbReference type="GO" id="GO:0008270">
    <property type="term" value="F:zinc ion binding"/>
    <property type="evidence" value="ECO:0007669"/>
    <property type="project" value="InterPro"/>
</dbReference>
<evidence type="ECO:0000256" key="1">
    <source>
        <dbReference type="ARBA" id="ARBA00001947"/>
    </source>
</evidence>
<evidence type="ECO:0000256" key="9">
    <source>
        <dbReference type="ARBA" id="ARBA00022679"/>
    </source>
</evidence>
<gene>
    <name evidence="23" type="ORF">UFOPK3610_00498</name>
</gene>
<dbReference type="Pfam" id="PF00809">
    <property type="entry name" value="Pterin_bind"/>
    <property type="match status" value="1"/>
</dbReference>
<feature type="compositionally biased region" description="Polar residues" evidence="17">
    <location>
        <begin position="878"/>
        <end position="896"/>
    </location>
</feature>
<protein>
    <recommendedName>
        <fullName evidence="5">methionine synthase</fullName>
        <ecNumber evidence="5">2.1.1.13</ecNumber>
    </recommendedName>
    <alternativeName>
        <fullName evidence="16">5-methyltetrahydrofolate--homocysteine methyltransferase</fullName>
    </alternativeName>
</protein>
<dbReference type="Gene3D" id="3.20.20.20">
    <property type="entry name" value="Dihydropteroate synthase-like"/>
    <property type="match status" value="1"/>
</dbReference>
<evidence type="ECO:0000256" key="4">
    <source>
        <dbReference type="ARBA" id="ARBA00010398"/>
    </source>
</evidence>
<dbReference type="Pfam" id="PF02310">
    <property type="entry name" value="B12-binding"/>
    <property type="match status" value="1"/>
</dbReference>
<dbReference type="Gene3D" id="3.20.20.330">
    <property type="entry name" value="Homocysteine-binding-like domain"/>
    <property type="match status" value="1"/>
</dbReference>
<evidence type="ECO:0000256" key="16">
    <source>
        <dbReference type="ARBA" id="ARBA00031040"/>
    </source>
</evidence>
<evidence type="ECO:0000256" key="7">
    <source>
        <dbReference type="ARBA" id="ARBA00022605"/>
    </source>
</evidence>
<dbReference type="FunFam" id="3.20.20.20:FF:000007">
    <property type="entry name" value="Methionine synthase"/>
    <property type="match status" value="1"/>
</dbReference>
<dbReference type="FunFam" id="1.10.1240.10:FF:000002">
    <property type="entry name" value="Methionine synthase"/>
    <property type="match status" value="1"/>
</dbReference>
<dbReference type="SUPFAM" id="SSF82282">
    <property type="entry name" value="Homocysteine S-methyltransferase"/>
    <property type="match status" value="1"/>
</dbReference>
<evidence type="ECO:0000259" key="18">
    <source>
        <dbReference type="PROSITE" id="PS50970"/>
    </source>
</evidence>
<keyword evidence="14" id="KW-0486">Methionine biosynthesis</keyword>
<evidence type="ECO:0000256" key="17">
    <source>
        <dbReference type="SAM" id="MobiDB-lite"/>
    </source>
</evidence>
<keyword evidence="11" id="KW-0479">Metal-binding</keyword>
<dbReference type="InterPro" id="IPR006158">
    <property type="entry name" value="Cobalamin-bd"/>
</dbReference>
<dbReference type="PROSITE" id="PS51337">
    <property type="entry name" value="B12_BINDING_NTER"/>
    <property type="match status" value="1"/>
</dbReference>
<comment type="cofactor">
    <cofactor evidence="2">
        <name>methylcob(III)alamin</name>
        <dbReference type="ChEBI" id="CHEBI:28115"/>
    </cofactor>
</comment>
<dbReference type="GO" id="GO:0008705">
    <property type="term" value="F:methionine synthase activity"/>
    <property type="evidence" value="ECO:0007669"/>
    <property type="project" value="UniProtKB-EC"/>
</dbReference>
<keyword evidence="13" id="KW-0862">Zinc</keyword>
<dbReference type="InterPro" id="IPR011822">
    <property type="entry name" value="MetH"/>
</dbReference>
<dbReference type="InterPro" id="IPR037010">
    <property type="entry name" value="VitB12-dep_Met_synth_activ_sf"/>
</dbReference>
<dbReference type="CDD" id="cd02069">
    <property type="entry name" value="methionine_synthase_B12_BD"/>
    <property type="match status" value="1"/>
</dbReference>
<dbReference type="FunFam" id="3.20.20.330:FF:000001">
    <property type="entry name" value="Methionine synthase"/>
    <property type="match status" value="1"/>
</dbReference>
<sequence>MKSAGSPLLQAMSERVVVADGAMGTMLQAHDLSLEDFEGFEGCNEILNVTRPDVVASVHDAYFEVGVDCVETNTFGANLANLGEYGIPERIYELARAGAQIARDSADRWSSDKPRWVLGSVGPGTRLPTLGHAPYADLRDAYKTQVLGLIDGGADAVLVETSQDLLQTKAAVVGAQHAMAQTGKYMPIFAQVTVETTGTMLLGTEIGAALNALEALGIDGIGLNCATGPQEMSEHLRTLSRQSRIAITCMPNAGMPILGATGAVYPLSPDDLADAHVQFINDYGVGLVGGCCGTTPEHLAAIVQRVATLTPKLRNPQPEPGVSSLYQTVPFRQDTAYLAIGERTNANGSRAFRDAMLAENWDDCVQIARDQIRDGAHLLDLCVDYVGRDGVADMRKLASAFATSSTLPIVLDSTEPAVIEAGLEALGGRAIVNSVNYEDGDGPNSRFARIMPLIREHGAAVVALTIDEEGQARTAEWKVRVADRLIKDLRDNWGMRVEDIMVDCLTFPIATGQEETRRDGIETMDAIRELKRLYPEVQTTLGLSNVSFGLNPAARQVLNSVFLHECMAAGLDSAIVHASKILPMNRIPEDQLKVALDLVYDRREYDSDGNVTYDPLTRLLDLFDGVNASVSAETRAQELAALPLAERLQRRIIDGERQGLEGDLDEALAERPALAIVNDTLLAGMKTVGELFASGEMQLPFVLQSAEVMKTAVAYLEPHMEKTDEAGKGSMLLATVKGDVHDIGKNLVDIILSNNGYTVHNLGIKQPISAILEAAEEHNVDVIGMSGLLVKSTVIMRENLEEMNMRGVASRFPVVLGGAALTRAYVEQDLAEIYEGEVRYARDAFEGLRLMDSLIAVKRGVPGAELPALRERRVPARAQSTGVPETTDTVRSDVASDNSVPTPPFWGARVVRGISLADYLPYLDERALFMGQWGLKSIKGGQSYEEIVEMEARPRLRHWLDRIQRDAMIEPALVYGYFPCYADGNDLVIVWHEGDRKGEERLRLSFPRQRRDRRLCLSDFFRTKESGELDVVSFQIVTMGQVVADAAAVLFAADAYRDYLELHGLSVQLTEALAEFWHARTRDELGFGVEDSGDMDALIAKQAYRGSRYSFGYPACPDLEQQTQLVELLDPDRIGVSLSEEFQLHPEQSTSAIVVHHPEAKYFNAT</sequence>
<dbReference type="UniPathway" id="UPA00051">
    <property type="reaction ID" value="UER00081"/>
</dbReference>
<dbReference type="Pfam" id="PF02574">
    <property type="entry name" value="S-methyl_trans"/>
    <property type="match status" value="1"/>
</dbReference>
<evidence type="ECO:0000256" key="12">
    <source>
        <dbReference type="ARBA" id="ARBA00022737"/>
    </source>
</evidence>
<dbReference type="GO" id="GO:0005829">
    <property type="term" value="C:cytosol"/>
    <property type="evidence" value="ECO:0007669"/>
    <property type="project" value="TreeGrafter"/>
</dbReference>
<feature type="domain" description="B12-binding" evidence="21">
    <location>
        <begin position="728"/>
        <end position="865"/>
    </location>
</feature>
<evidence type="ECO:0000259" key="22">
    <source>
        <dbReference type="PROSITE" id="PS51337"/>
    </source>
</evidence>
<dbReference type="SUPFAM" id="SSF56507">
    <property type="entry name" value="Methionine synthase activation domain-like"/>
    <property type="match status" value="1"/>
</dbReference>
<dbReference type="PANTHER" id="PTHR45833">
    <property type="entry name" value="METHIONINE SYNTHASE"/>
    <property type="match status" value="1"/>
</dbReference>
<reference evidence="23" key="1">
    <citation type="submission" date="2020-05" db="EMBL/GenBank/DDBJ databases">
        <authorList>
            <person name="Chiriac C."/>
            <person name="Salcher M."/>
            <person name="Ghai R."/>
            <person name="Kavagutti S V."/>
        </authorList>
    </citation>
    <scope>NUCLEOTIDE SEQUENCE</scope>
</reference>
<dbReference type="GO" id="GO:0046653">
    <property type="term" value="P:tetrahydrofolate metabolic process"/>
    <property type="evidence" value="ECO:0007669"/>
    <property type="project" value="TreeGrafter"/>
</dbReference>
<dbReference type="AlphaFoldDB" id="A0A6J7GRR8"/>
<dbReference type="InterPro" id="IPR036589">
    <property type="entry name" value="HCY_dom_sf"/>
</dbReference>
<evidence type="ECO:0000256" key="15">
    <source>
        <dbReference type="ARBA" id="ARBA00023285"/>
    </source>
</evidence>
<dbReference type="Pfam" id="PF02607">
    <property type="entry name" value="B12-binding_2"/>
    <property type="match status" value="1"/>
</dbReference>
<evidence type="ECO:0000313" key="23">
    <source>
        <dbReference type="EMBL" id="CAB4906943.1"/>
    </source>
</evidence>
<keyword evidence="7" id="KW-0028">Amino-acid biosynthesis</keyword>
<dbReference type="GO" id="GO:0031419">
    <property type="term" value="F:cobalamin binding"/>
    <property type="evidence" value="ECO:0007669"/>
    <property type="project" value="UniProtKB-KW"/>
</dbReference>
<comment type="cofactor">
    <cofactor evidence="1">
        <name>Zn(2+)</name>
        <dbReference type="ChEBI" id="CHEBI:29105"/>
    </cofactor>
</comment>
<feature type="domain" description="Pterin-binding" evidence="19">
    <location>
        <begin position="337"/>
        <end position="600"/>
    </location>
</feature>
<keyword evidence="6" id="KW-0489">Methyltransferase</keyword>
<dbReference type="SUPFAM" id="SSF47644">
    <property type="entry name" value="Methionine synthase domain"/>
    <property type="match status" value="1"/>
</dbReference>
<keyword evidence="9" id="KW-0808">Transferase</keyword>
<dbReference type="InterPro" id="IPR036594">
    <property type="entry name" value="Meth_synthase_dom"/>
</dbReference>
<evidence type="ECO:0000256" key="11">
    <source>
        <dbReference type="ARBA" id="ARBA00022723"/>
    </source>
</evidence>
<evidence type="ECO:0000259" key="21">
    <source>
        <dbReference type="PROSITE" id="PS51332"/>
    </source>
</evidence>
<dbReference type="Gene3D" id="3.40.50.280">
    <property type="entry name" value="Cobalamin-binding domain"/>
    <property type="match status" value="1"/>
</dbReference>
<dbReference type="EMBL" id="CAFBMR010000011">
    <property type="protein sequence ID" value="CAB4906943.1"/>
    <property type="molecule type" value="Genomic_DNA"/>
</dbReference>
<dbReference type="PROSITE" id="PS50972">
    <property type="entry name" value="PTERIN_BINDING"/>
    <property type="match status" value="1"/>
</dbReference>
<dbReference type="InterPro" id="IPR011005">
    <property type="entry name" value="Dihydropteroate_synth-like_sf"/>
</dbReference>
<keyword evidence="10" id="KW-0949">S-adenosyl-L-methionine</keyword>
<evidence type="ECO:0000259" key="19">
    <source>
        <dbReference type="PROSITE" id="PS50972"/>
    </source>
</evidence>